<dbReference type="EMBL" id="JABDTM020023808">
    <property type="protein sequence ID" value="KAH0814897.1"/>
    <property type="molecule type" value="Genomic_DNA"/>
</dbReference>
<proteinExistence type="predicted"/>
<evidence type="ECO:0000313" key="1">
    <source>
        <dbReference type="EMBL" id="KAH0814897.1"/>
    </source>
</evidence>
<keyword evidence="2" id="KW-1185">Reference proteome</keyword>
<comment type="caution">
    <text evidence="1">The sequence shown here is derived from an EMBL/GenBank/DDBJ whole genome shotgun (WGS) entry which is preliminary data.</text>
</comment>
<sequence length="163" mass="18976">MENEKMTQCCWLPIFQPQHRISVLWLKINMWVASNCEIFSRNAILPSTDLPSASQFRNDQLTWIFDEYGCIAERCDVTWIWQPQRRSTVVWRVCGGGTIWKTARTLPSQCLHRNRARPERAPHVCGFRRPVMHLTRATEEYFGEKGGGDSTRTRDTCPLAFLT</sequence>
<dbReference type="AlphaFoldDB" id="A0A8J6LBW3"/>
<name>A0A8J6LBW3_TENMO</name>
<protein>
    <submittedName>
        <fullName evidence="1">Uncharacterized protein</fullName>
    </submittedName>
</protein>
<accession>A0A8J6LBW3</accession>
<gene>
    <name evidence="1" type="ORF">GEV33_007894</name>
</gene>
<reference evidence="1" key="1">
    <citation type="journal article" date="2020" name="J Insects Food Feed">
        <title>The yellow mealworm (Tenebrio molitor) genome: a resource for the emerging insects as food and feed industry.</title>
        <authorList>
            <person name="Eriksson T."/>
            <person name="Andere A."/>
            <person name="Kelstrup H."/>
            <person name="Emery V."/>
            <person name="Picard C."/>
        </authorList>
    </citation>
    <scope>NUCLEOTIDE SEQUENCE</scope>
    <source>
        <strain evidence="1">Stoneville</strain>
        <tissue evidence="1">Whole head</tissue>
    </source>
</reference>
<evidence type="ECO:0000313" key="2">
    <source>
        <dbReference type="Proteomes" id="UP000719412"/>
    </source>
</evidence>
<reference evidence="1" key="2">
    <citation type="submission" date="2021-08" db="EMBL/GenBank/DDBJ databases">
        <authorList>
            <person name="Eriksson T."/>
        </authorList>
    </citation>
    <scope>NUCLEOTIDE SEQUENCE</scope>
    <source>
        <strain evidence="1">Stoneville</strain>
        <tissue evidence="1">Whole head</tissue>
    </source>
</reference>
<dbReference type="Proteomes" id="UP000719412">
    <property type="component" value="Unassembled WGS sequence"/>
</dbReference>
<organism evidence="1 2">
    <name type="scientific">Tenebrio molitor</name>
    <name type="common">Yellow mealworm beetle</name>
    <dbReference type="NCBI Taxonomy" id="7067"/>
    <lineage>
        <taxon>Eukaryota</taxon>
        <taxon>Metazoa</taxon>
        <taxon>Ecdysozoa</taxon>
        <taxon>Arthropoda</taxon>
        <taxon>Hexapoda</taxon>
        <taxon>Insecta</taxon>
        <taxon>Pterygota</taxon>
        <taxon>Neoptera</taxon>
        <taxon>Endopterygota</taxon>
        <taxon>Coleoptera</taxon>
        <taxon>Polyphaga</taxon>
        <taxon>Cucujiformia</taxon>
        <taxon>Tenebrionidae</taxon>
        <taxon>Tenebrio</taxon>
    </lineage>
</organism>